<organism evidence="1 2">
    <name type="scientific">Trifolium medium</name>
    <dbReference type="NCBI Taxonomy" id="97028"/>
    <lineage>
        <taxon>Eukaryota</taxon>
        <taxon>Viridiplantae</taxon>
        <taxon>Streptophyta</taxon>
        <taxon>Embryophyta</taxon>
        <taxon>Tracheophyta</taxon>
        <taxon>Spermatophyta</taxon>
        <taxon>Magnoliopsida</taxon>
        <taxon>eudicotyledons</taxon>
        <taxon>Gunneridae</taxon>
        <taxon>Pentapetalae</taxon>
        <taxon>rosids</taxon>
        <taxon>fabids</taxon>
        <taxon>Fabales</taxon>
        <taxon>Fabaceae</taxon>
        <taxon>Papilionoideae</taxon>
        <taxon>50 kb inversion clade</taxon>
        <taxon>NPAAA clade</taxon>
        <taxon>Hologalegina</taxon>
        <taxon>IRL clade</taxon>
        <taxon>Trifolieae</taxon>
        <taxon>Trifolium</taxon>
    </lineage>
</organism>
<evidence type="ECO:0000313" key="1">
    <source>
        <dbReference type="EMBL" id="MCI14197.1"/>
    </source>
</evidence>
<evidence type="ECO:0000313" key="2">
    <source>
        <dbReference type="Proteomes" id="UP000265520"/>
    </source>
</evidence>
<feature type="non-terminal residue" evidence="1">
    <location>
        <position position="35"/>
    </location>
</feature>
<name>A0A392PRB9_9FABA</name>
<comment type="caution">
    <text evidence="1">The sequence shown here is derived from an EMBL/GenBank/DDBJ whole genome shotgun (WGS) entry which is preliminary data.</text>
</comment>
<reference evidence="1 2" key="1">
    <citation type="journal article" date="2018" name="Front. Plant Sci.">
        <title>Red Clover (Trifolium pratense) and Zigzag Clover (T. medium) - A Picture of Genomic Similarities and Differences.</title>
        <authorList>
            <person name="Dluhosova J."/>
            <person name="Istvanek J."/>
            <person name="Nedelnik J."/>
            <person name="Repkova J."/>
        </authorList>
    </citation>
    <scope>NUCLEOTIDE SEQUENCE [LARGE SCALE GENOMIC DNA]</scope>
    <source>
        <strain evidence="2">cv. 10/8</strain>
        <tissue evidence="1">Leaf</tissue>
    </source>
</reference>
<dbReference type="Proteomes" id="UP000265520">
    <property type="component" value="Unassembled WGS sequence"/>
</dbReference>
<sequence>MLYMPGLDAALYLSLSKALPDLKQSCGKPRPVLAF</sequence>
<accession>A0A392PRB9</accession>
<proteinExistence type="predicted"/>
<dbReference type="EMBL" id="LXQA010091390">
    <property type="protein sequence ID" value="MCI14197.1"/>
    <property type="molecule type" value="Genomic_DNA"/>
</dbReference>
<dbReference type="AlphaFoldDB" id="A0A392PRB9"/>
<protein>
    <submittedName>
        <fullName evidence="1">Small RNA degrading nuclease 5-like</fullName>
    </submittedName>
</protein>
<keyword evidence="2" id="KW-1185">Reference proteome</keyword>